<sequence length="159" mass="18285">MTWSRKWKCFLIKFVENIKLGEQVNPLEERAGIQGDLDKLEEWTGRNFMKLNKNKSEVLHMGRNNPLEQYRLETDWLGSSSAEKTLGVLADTKPYISQQCALAAKVSSRLGYMSRSTASRGGEVNIPLKSVLSRLHLEYYVLFWVPKTRQTLTSKLTFL</sequence>
<gene>
    <name evidence="1" type="ORF">QYF61_009166</name>
</gene>
<dbReference type="AlphaFoldDB" id="A0AAN7NUF9"/>
<evidence type="ECO:0000313" key="2">
    <source>
        <dbReference type="Proteomes" id="UP001333110"/>
    </source>
</evidence>
<accession>A0AAN7NUF9</accession>
<protein>
    <recommendedName>
        <fullName evidence="3">Rna-directed dna polymerase from mobile element jockey-like</fullName>
    </recommendedName>
</protein>
<evidence type="ECO:0000313" key="1">
    <source>
        <dbReference type="EMBL" id="KAK4817313.1"/>
    </source>
</evidence>
<dbReference type="Proteomes" id="UP001333110">
    <property type="component" value="Unassembled WGS sequence"/>
</dbReference>
<proteinExistence type="predicted"/>
<evidence type="ECO:0008006" key="3">
    <source>
        <dbReference type="Google" id="ProtNLM"/>
    </source>
</evidence>
<keyword evidence="2" id="KW-1185">Reference proteome</keyword>
<reference evidence="1 2" key="1">
    <citation type="journal article" date="2023" name="J. Hered.">
        <title>Chromosome-level genome of the wood stork (Mycteria americana) provides insight into avian chromosome evolution.</title>
        <authorList>
            <person name="Flamio R. Jr."/>
            <person name="Ramstad K.M."/>
        </authorList>
    </citation>
    <scope>NUCLEOTIDE SEQUENCE [LARGE SCALE GENOMIC DNA]</scope>
    <source>
        <strain evidence="1">JAX WOST 10</strain>
    </source>
</reference>
<organism evidence="1 2">
    <name type="scientific">Mycteria americana</name>
    <name type="common">Wood stork</name>
    <dbReference type="NCBI Taxonomy" id="33587"/>
    <lineage>
        <taxon>Eukaryota</taxon>
        <taxon>Metazoa</taxon>
        <taxon>Chordata</taxon>
        <taxon>Craniata</taxon>
        <taxon>Vertebrata</taxon>
        <taxon>Euteleostomi</taxon>
        <taxon>Archelosauria</taxon>
        <taxon>Archosauria</taxon>
        <taxon>Dinosauria</taxon>
        <taxon>Saurischia</taxon>
        <taxon>Theropoda</taxon>
        <taxon>Coelurosauria</taxon>
        <taxon>Aves</taxon>
        <taxon>Neognathae</taxon>
        <taxon>Neoaves</taxon>
        <taxon>Aequornithes</taxon>
        <taxon>Ciconiiformes</taxon>
        <taxon>Ciconiidae</taxon>
        <taxon>Mycteria</taxon>
    </lineage>
</organism>
<dbReference type="EMBL" id="JAUNZN010000008">
    <property type="protein sequence ID" value="KAK4817313.1"/>
    <property type="molecule type" value="Genomic_DNA"/>
</dbReference>
<name>A0AAN7NUF9_MYCAM</name>
<dbReference type="PANTHER" id="PTHR33332">
    <property type="entry name" value="REVERSE TRANSCRIPTASE DOMAIN-CONTAINING PROTEIN"/>
    <property type="match status" value="1"/>
</dbReference>
<dbReference type="PRINTS" id="PR01345">
    <property type="entry name" value="CERVTRCPTASE"/>
</dbReference>
<comment type="caution">
    <text evidence="1">The sequence shown here is derived from an EMBL/GenBank/DDBJ whole genome shotgun (WGS) entry which is preliminary data.</text>
</comment>